<sequence length="130" mass="12753">VLTASRCGGRGLGGGGAAAPRLPRGLPETGSGSLESPDSEAAGAATGELSGSLVARTRKEAGRPLGCAACQAGSGGARKDQRVGLGGAGTHLPRSPDGAAAQGAPAKDHVWGDEIWDMSHQNRFDSPGLG</sequence>
<gene>
    <name evidence="1" type="ORF">MJG53_006121</name>
</gene>
<accession>A0ACB9V7L1</accession>
<name>A0ACB9V7L1_9CETA</name>
<evidence type="ECO:0000313" key="1">
    <source>
        <dbReference type="EMBL" id="KAI4585887.1"/>
    </source>
</evidence>
<reference evidence="1" key="1">
    <citation type="submission" date="2022-03" db="EMBL/GenBank/DDBJ databases">
        <title>Genomic analyses of argali, domestic sheep and their hybrids provide insights into chromosomal evolution, heterosis and genetic basis of agronomic traits.</title>
        <authorList>
            <person name="Li M."/>
        </authorList>
    </citation>
    <scope>NUCLEOTIDE SEQUENCE</scope>
    <source>
        <strain evidence="1">F1 hybrid</strain>
    </source>
</reference>
<comment type="caution">
    <text evidence="1">The sequence shown here is derived from an EMBL/GenBank/DDBJ whole genome shotgun (WGS) entry which is preliminary data.</text>
</comment>
<evidence type="ECO:0000313" key="2">
    <source>
        <dbReference type="Proteomes" id="UP001057279"/>
    </source>
</evidence>
<organism evidence="1 2">
    <name type="scientific">Ovis ammon polii x Ovis aries</name>
    <dbReference type="NCBI Taxonomy" id="2918886"/>
    <lineage>
        <taxon>Eukaryota</taxon>
        <taxon>Metazoa</taxon>
        <taxon>Chordata</taxon>
        <taxon>Craniata</taxon>
        <taxon>Vertebrata</taxon>
        <taxon>Euteleostomi</taxon>
        <taxon>Mammalia</taxon>
        <taxon>Eutheria</taxon>
        <taxon>Laurasiatheria</taxon>
        <taxon>Artiodactyla</taxon>
        <taxon>Ruminantia</taxon>
        <taxon>Pecora</taxon>
        <taxon>Bovidae</taxon>
        <taxon>Caprinae</taxon>
        <taxon>Ovis</taxon>
    </lineage>
</organism>
<protein>
    <submittedName>
        <fullName evidence="1">Uncharacterized protein</fullName>
    </submittedName>
</protein>
<proteinExistence type="predicted"/>
<dbReference type="EMBL" id="CM043029">
    <property type="protein sequence ID" value="KAI4585887.1"/>
    <property type="molecule type" value="Genomic_DNA"/>
</dbReference>
<feature type="non-terminal residue" evidence="1">
    <location>
        <position position="1"/>
    </location>
</feature>
<dbReference type="Proteomes" id="UP001057279">
    <property type="component" value="Linkage Group LG04"/>
</dbReference>
<keyword evidence="2" id="KW-1185">Reference proteome</keyword>